<protein>
    <recommendedName>
        <fullName evidence="3">Phosphotransferase</fullName>
    </recommendedName>
</protein>
<proteinExistence type="predicted"/>
<organism evidence="1 2">
    <name type="scientific">Nocardioides fonticola</name>
    <dbReference type="NCBI Taxonomy" id="450363"/>
    <lineage>
        <taxon>Bacteria</taxon>
        <taxon>Bacillati</taxon>
        <taxon>Actinomycetota</taxon>
        <taxon>Actinomycetes</taxon>
        <taxon>Propionibacteriales</taxon>
        <taxon>Nocardioidaceae</taxon>
        <taxon>Nocardioides</taxon>
    </lineage>
</organism>
<sequence length="301" mass="32724">MWQPEPGWHALPGGSGPSTVGVWRTAVDGRAVVVKRFAAPGPSDPPELSDPRHFAWWRRGADVLESGVVRATEGLCADYRAWVEEDEDGITLTQDWVEDAASNGLFLAHALGRFAHADLGERPWLATDQLRDRLARTAHRGGWPTLARTTVADIAEHLWAARSRMLDSLDALPQVAQHGDPTPSNLPGRVGDEVVAVDWGTLGRGPVGGDLGFYLLAAREEFEPLLEAYLLGLGDLATAEQAAHGARVTAVYTAMSRAEWALARVAGGEGALAAKYRHPAVEPHLLTLQRQFPLIERLMEY</sequence>
<dbReference type="SUPFAM" id="SSF56112">
    <property type="entry name" value="Protein kinase-like (PK-like)"/>
    <property type="match status" value="1"/>
</dbReference>
<evidence type="ECO:0000313" key="2">
    <source>
        <dbReference type="Proteomes" id="UP001501495"/>
    </source>
</evidence>
<name>A0ABP7XU07_9ACTN</name>
<accession>A0ABP7XU07</accession>
<dbReference type="EMBL" id="BAAAZH010000028">
    <property type="protein sequence ID" value="GAA4125912.1"/>
    <property type="molecule type" value="Genomic_DNA"/>
</dbReference>
<evidence type="ECO:0008006" key="3">
    <source>
        <dbReference type="Google" id="ProtNLM"/>
    </source>
</evidence>
<dbReference type="InterPro" id="IPR011009">
    <property type="entry name" value="Kinase-like_dom_sf"/>
</dbReference>
<evidence type="ECO:0000313" key="1">
    <source>
        <dbReference type="EMBL" id="GAA4125912.1"/>
    </source>
</evidence>
<dbReference type="RefSeq" id="WP_344734739.1">
    <property type="nucleotide sequence ID" value="NZ_BAAAZH010000028.1"/>
</dbReference>
<dbReference type="Proteomes" id="UP001501495">
    <property type="component" value="Unassembled WGS sequence"/>
</dbReference>
<gene>
    <name evidence="1" type="ORF">GCM10022215_34810</name>
</gene>
<reference evidence="2" key="1">
    <citation type="journal article" date="2019" name="Int. J. Syst. Evol. Microbiol.">
        <title>The Global Catalogue of Microorganisms (GCM) 10K type strain sequencing project: providing services to taxonomists for standard genome sequencing and annotation.</title>
        <authorList>
            <consortium name="The Broad Institute Genomics Platform"/>
            <consortium name="The Broad Institute Genome Sequencing Center for Infectious Disease"/>
            <person name="Wu L."/>
            <person name="Ma J."/>
        </authorList>
    </citation>
    <scope>NUCLEOTIDE SEQUENCE [LARGE SCALE GENOMIC DNA]</scope>
    <source>
        <strain evidence="2">JCM 16703</strain>
    </source>
</reference>
<comment type="caution">
    <text evidence="1">The sequence shown here is derived from an EMBL/GenBank/DDBJ whole genome shotgun (WGS) entry which is preliminary data.</text>
</comment>
<keyword evidence="2" id="KW-1185">Reference proteome</keyword>